<dbReference type="OrthoDB" id="3064516at2759"/>
<keyword evidence="3" id="KW-0479">Metal-binding</keyword>
<organism evidence="6 7">
    <name type="scientific">Cyanidiococcus yangmingshanensis</name>
    <dbReference type="NCBI Taxonomy" id="2690220"/>
    <lineage>
        <taxon>Eukaryota</taxon>
        <taxon>Rhodophyta</taxon>
        <taxon>Bangiophyceae</taxon>
        <taxon>Cyanidiales</taxon>
        <taxon>Cyanidiaceae</taxon>
        <taxon>Cyanidiococcus</taxon>
    </lineage>
</organism>
<evidence type="ECO:0000256" key="5">
    <source>
        <dbReference type="ARBA" id="ARBA00022833"/>
    </source>
</evidence>
<accession>A0A7J7IF06</accession>
<dbReference type="AlphaFoldDB" id="A0A7J7IF06"/>
<dbReference type="Gene3D" id="1.10.150.900">
    <property type="match status" value="1"/>
</dbReference>
<keyword evidence="2" id="KW-0645">Protease</keyword>
<dbReference type="PANTHER" id="PTHR45962">
    <property type="entry name" value="N-FATTY-ACYL-AMINO ACID SYNTHASE/HYDROLASE PM20D1"/>
    <property type="match status" value="1"/>
</dbReference>
<evidence type="ECO:0000256" key="2">
    <source>
        <dbReference type="ARBA" id="ARBA00022670"/>
    </source>
</evidence>
<dbReference type="Gene3D" id="3.30.70.360">
    <property type="match status" value="1"/>
</dbReference>
<dbReference type="Proteomes" id="UP000530660">
    <property type="component" value="Unassembled WGS sequence"/>
</dbReference>
<keyword evidence="5" id="KW-0862">Zinc</keyword>
<dbReference type="EMBL" id="VWRR01000013">
    <property type="protein sequence ID" value="KAF6001683.1"/>
    <property type="molecule type" value="Genomic_DNA"/>
</dbReference>
<sequence length="182" mass="20902">MLAERSDEWMAQMGSTFAFTMIRGGVAQNVIPGSVSLLQSWRTNSNMKNATEFVKNIIRHTPSLRNKLFHIHVREHGSCEPPSPVSKLDEYFRKIQRYVALAYGLETISAPFEWLGGTDSKWYISNGVGKRHYRFGPIFLDGNDDFKRIHSTNERIHVGTYEKMVRFYIALILDASKSNVTR</sequence>
<keyword evidence="4" id="KW-0378">Hydrolase</keyword>
<comment type="caution">
    <text evidence="6">The sequence shown here is derived from an EMBL/GenBank/DDBJ whole genome shotgun (WGS) entry which is preliminary data.</text>
</comment>
<dbReference type="InterPro" id="IPR036264">
    <property type="entry name" value="Bact_exopeptidase_dim_dom"/>
</dbReference>
<proteinExistence type="inferred from homology"/>
<evidence type="ECO:0008006" key="8">
    <source>
        <dbReference type="Google" id="ProtNLM"/>
    </source>
</evidence>
<dbReference type="GO" id="GO:0006508">
    <property type="term" value="P:proteolysis"/>
    <property type="evidence" value="ECO:0007669"/>
    <property type="project" value="UniProtKB-KW"/>
</dbReference>
<comment type="similarity">
    <text evidence="1">Belongs to the peptidase M20A family.</text>
</comment>
<dbReference type="PANTHER" id="PTHR45962:SF1">
    <property type="entry name" value="N-FATTY-ACYL-AMINO ACID SYNTHASE_HYDROLASE PM20D1"/>
    <property type="match status" value="1"/>
</dbReference>
<gene>
    <name evidence="6" type="ORF">F1559_001415</name>
</gene>
<dbReference type="GO" id="GO:0008233">
    <property type="term" value="F:peptidase activity"/>
    <property type="evidence" value="ECO:0007669"/>
    <property type="project" value="UniProtKB-KW"/>
</dbReference>
<dbReference type="InterPro" id="IPR047177">
    <property type="entry name" value="Pept_M20A"/>
</dbReference>
<reference evidence="6 7" key="1">
    <citation type="journal article" date="2020" name="J. Phycol.">
        <title>Comparative genome analysis reveals Cyanidiococcus gen. nov., a new extremophilic red algal genus sister to Cyanidioschyzon (Cyanidioschyzonaceae, Rhodophyta).</title>
        <authorList>
            <person name="Liu S.-L."/>
            <person name="Chiang Y.-R."/>
            <person name="Yoon H.S."/>
            <person name="Fu H.-Y."/>
        </authorList>
    </citation>
    <scope>NUCLEOTIDE SEQUENCE [LARGE SCALE GENOMIC DNA]</scope>
    <source>
        <strain evidence="6 7">THAL066</strain>
    </source>
</reference>
<name>A0A7J7IF06_9RHOD</name>
<evidence type="ECO:0000256" key="4">
    <source>
        <dbReference type="ARBA" id="ARBA00022801"/>
    </source>
</evidence>
<dbReference type="SUPFAM" id="SSF53187">
    <property type="entry name" value="Zn-dependent exopeptidases"/>
    <property type="match status" value="1"/>
</dbReference>
<evidence type="ECO:0000256" key="1">
    <source>
        <dbReference type="ARBA" id="ARBA00006247"/>
    </source>
</evidence>
<evidence type="ECO:0000313" key="6">
    <source>
        <dbReference type="EMBL" id="KAF6001683.1"/>
    </source>
</evidence>
<dbReference type="SUPFAM" id="SSF55031">
    <property type="entry name" value="Bacterial exopeptidase dimerisation domain"/>
    <property type="match status" value="1"/>
</dbReference>
<dbReference type="GO" id="GO:0046872">
    <property type="term" value="F:metal ion binding"/>
    <property type="evidence" value="ECO:0007669"/>
    <property type="project" value="UniProtKB-KW"/>
</dbReference>
<evidence type="ECO:0000313" key="7">
    <source>
        <dbReference type="Proteomes" id="UP000530660"/>
    </source>
</evidence>
<protein>
    <recommendedName>
        <fullName evidence="8">Peptidase M20 dimerisation domain-containing protein</fullName>
    </recommendedName>
</protein>
<keyword evidence="7" id="KW-1185">Reference proteome</keyword>
<evidence type="ECO:0000256" key="3">
    <source>
        <dbReference type="ARBA" id="ARBA00022723"/>
    </source>
</evidence>